<proteinExistence type="inferred from homology"/>
<dbReference type="Pfam" id="PF17820">
    <property type="entry name" value="PDZ_6"/>
    <property type="match status" value="1"/>
</dbReference>
<evidence type="ECO:0000256" key="10">
    <source>
        <dbReference type="ARBA" id="ARBA00023136"/>
    </source>
</evidence>
<dbReference type="InterPro" id="IPR004387">
    <property type="entry name" value="Pept_M50_Zn"/>
</dbReference>
<dbReference type="PANTHER" id="PTHR42837">
    <property type="entry name" value="REGULATOR OF SIGMA-E PROTEASE RSEP"/>
    <property type="match status" value="1"/>
</dbReference>
<evidence type="ECO:0000256" key="2">
    <source>
        <dbReference type="ARBA" id="ARBA00004141"/>
    </source>
</evidence>
<dbReference type="AlphaFoldDB" id="A0A2S8G8K5"/>
<keyword evidence="7" id="KW-0862">Zinc</keyword>
<dbReference type="Gene3D" id="2.30.42.10">
    <property type="match status" value="4"/>
</dbReference>
<protein>
    <recommendedName>
        <fullName evidence="12">PDZ domain-containing protein</fullName>
    </recommendedName>
</protein>
<keyword evidence="9" id="KW-0482">Metalloprotease</keyword>
<dbReference type="OrthoDB" id="9782003at2"/>
<dbReference type="InterPro" id="IPR036034">
    <property type="entry name" value="PDZ_sf"/>
</dbReference>
<evidence type="ECO:0000256" key="3">
    <source>
        <dbReference type="ARBA" id="ARBA00007931"/>
    </source>
</evidence>
<dbReference type="InterPro" id="IPR001478">
    <property type="entry name" value="PDZ"/>
</dbReference>
<evidence type="ECO:0000256" key="8">
    <source>
        <dbReference type="ARBA" id="ARBA00022989"/>
    </source>
</evidence>
<evidence type="ECO:0000256" key="6">
    <source>
        <dbReference type="ARBA" id="ARBA00022801"/>
    </source>
</evidence>
<evidence type="ECO:0000256" key="7">
    <source>
        <dbReference type="ARBA" id="ARBA00022833"/>
    </source>
</evidence>
<evidence type="ECO:0000256" key="9">
    <source>
        <dbReference type="ARBA" id="ARBA00023049"/>
    </source>
</evidence>
<dbReference type="CDD" id="cd06163">
    <property type="entry name" value="S2P-M50_PDZ_RseP-like"/>
    <property type="match status" value="1"/>
</dbReference>
<feature type="transmembrane region" description="Helical" evidence="11">
    <location>
        <begin position="14"/>
        <end position="37"/>
    </location>
</feature>
<dbReference type="InterPro" id="IPR008915">
    <property type="entry name" value="Peptidase_M50"/>
</dbReference>
<sequence length="700" mass="76490">MDHLLFAASEGPSLLQYLGGIWAFMQGIIGLGIVIFVHELGHFLVAKACGVRCDKFYVGFDVPITLGPWTISALWKKKWGETEYGIGTIPLGGYVKMLGQDDNPNNAEDESASTMIETVDDQGNKQEVVNPRSYTAKSVPQRMAIISAGVVFNLIFGVIFAAIAYTMGVPYIPAQVSWLQPGSPAWEVGLNPGDEIVGLNSEGKVRKDLRFDKDMTLRIIMNGDDKAMPFVVKRADGQQEVIDIVPKNTYKDAQRPTIGVAPMYTTKMVVAPKLMNMVFGSDVADKLKPGDNLTGINGQPIANFLDYQKYVANHPYDALKLKLERKIDKESDTTEEVEVEIPTVPYRETGLIMEISPILAIRSGSPAEKAGLKVGDKLVSLNGEALGDGYTLPSRETKWAGQTIEVVIERDGKQETKSIETVVPEGFSSEYMPGYEIGLQTLGLTFDLTTTIAEVLPESSAAKAGLAAGDEILIVGFQGTTDAAKEVNDEMKIGAKDVKVKTDEIAWQAVQWTLQVAHPDTEMVLTVKKKDSGTPENVSVSSAPSKTDMLQSRYLRFDVEEKIQYASGLGDALYLGVREVGEGMNQVIVVLRKIFSGEMQISGLGGPGTILYVATAESSRGVSRLLIFLTLISANLAVVNFLPIPVLDGGHMMFLLYEGIRGKAMNEKWMIRLTYLGLAMVLTLMVTVIFLDINRFFPWG</sequence>
<keyword evidence="4" id="KW-0645">Protease</keyword>
<keyword evidence="8 11" id="KW-1133">Transmembrane helix</keyword>
<dbReference type="SMART" id="SM00228">
    <property type="entry name" value="PDZ"/>
    <property type="match status" value="4"/>
</dbReference>
<dbReference type="PANTHER" id="PTHR42837:SF2">
    <property type="entry name" value="MEMBRANE METALLOPROTEASE ARASP2, CHLOROPLASTIC-RELATED"/>
    <property type="match status" value="1"/>
</dbReference>
<dbReference type="EMBL" id="PUIA01000010">
    <property type="protein sequence ID" value="PQO40786.1"/>
    <property type="molecule type" value="Genomic_DNA"/>
</dbReference>
<dbReference type="GO" id="GO:0006508">
    <property type="term" value="P:proteolysis"/>
    <property type="evidence" value="ECO:0007669"/>
    <property type="project" value="UniProtKB-KW"/>
</dbReference>
<keyword evidence="10 11" id="KW-0472">Membrane</keyword>
<dbReference type="GO" id="GO:0016020">
    <property type="term" value="C:membrane"/>
    <property type="evidence" value="ECO:0007669"/>
    <property type="project" value="UniProtKB-SubCell"/>
</dbReference>
<gene>
    <name evidence="13" type="ORF">C5Y96_01030</name>
</gene>
<dbReference type="GO" id="GO:0004222">
    <property type="term" value="F:metalloendopeptidase activity"/>
    <property type="evidence" value="ECO:0007669"/>
    <property type="project" value="InterPro"/>
</dbReference>
<comment type="subcellular location">
    <subcellularLocation>
        <location evidence="2">Membrane</location>
        <topology evidence="2">Multi-pass membrane protein</topology>
    </subcellularLocation>
</comment>
<evidence type="ECO:0000313" key="14">
    <source>
        <dbReference type="Proteomes" id="UP000240009"/>
    </source>
</evidence>
<dbReference type="Proteomes" id="UP000240009">
    <property type="component" value="Unassembled WGS sequence"/>
</dbReference>
<reference evidence="13 14" key="1">
    <citation type="submission" date="2018-02" db="EMBL/GenBank/DDBJ databases">
        <title>Comparative genomes isolates from brazilian mangrove.</title>
        <authorList>
            <person name="Araujo J.E."/>
            <person name="Taketani R.G."/>
            <person name="Silva M.C.P."/>
            <person name="Loureco M.V."/>
            <person name="Andreote F.D."/>
        </authorList>
    </citation>
    <scope>NUCLEOTIDE SEQUENCE [LARGE SCALE GENOMIC DNA]</scope>
    <source>
        <strain evidence="13 14">HEX-2 MGV</strain>
    </source>
</reference>
<dbReference type="Pfam" id="PF02163">
    <property type="entry name" value="Peptidase_M50"/>
    <property type="match status" value="1"/>
</dbReference>
<feature type="transmembrane region" description="Helical" evidence="11">
    <location>
        <begin position="669"/>
        <end position="691"/>
    </location>
</feature>
<name>A0A2S8G8K5_9BACT</name>
<evidence type="ECO:0000256" key="5">
    <source>
        <dbReference type="ARBA" id="ARBA00022692"/>
    </source>
</evidence>
<comment type="cofactor">
    <cofactor evidence="1">
        <name>Zn(2+)</name>
        <dbReference type="ChEBI" id="CHEBI:29105"/>
    </cofactor>
</comment>
<comment type="caution">
    <text evidence="13">The sequence shown here is derived from an EMBL/GenBank/DDBJ whole genome shotgun (WGS) entry which is preliminary data.</text>
</comment>
<dbReference type="SUPFAM" id="SSF50156">
    <property type="entry name" value="PDZ domain-like"/>
    <property type="match status" value="4"/>
</dbReference>
<feature type="domain" description="PDZ" evidence="12">
    <location>
        <begin position="338"/>
        <end position="386"/>
    </location>
</feature>
<keyword evidence="5 11" id="KW-0812">Transmembrane</keyword>
<evidence type="ECO:0000256" key="11">
    <source>
        <dbReference type="SAM" id="Phobius"/>
    </source>
</evidence>
<organism evidence="13 14">
    <name type="scientific">Blastopirellula marina</name>
    <dbReference type="NCBI Taxonomy" id="124"/>
    <lineage>
        <taxon>Bacteria</taxon>
        <taxon>Pseudomonadati</taxon>
        <taxon>Planctomycetota</taxon>
        <taxon>Planctomycetia</taxon>
        <taxon>Pirellulales</taxon>
        <taxon>Pirellulaceae</taxon>
        <taxon>Blastopirellula</taxon>
    </lineage>
</organism>
<dbReference type="PROSITE" id="PS50106">
    <property type="entry name" value="PDZ"/>
    <property type="match status" value="1"/>
</dbReference>
<feature type="transmembrane region" description="Helical" evidence="11">
    <location>
        <begin position="625"/>
        <end position="648"/>
    </location>
</feature>
<keyword evidence="6" id="KW-0378">Hydrolase</keyword>
<feature type="transmembrane region" description="Helical" evidence="11">
    <location>
        <begin position="143"/>
        <end position="165"/>
    </location>
</feature>
<evidence type="ECO:0000256" key="4">
    <source>
        <dbReference type="ARBA" id="ARBA00022670"/>
    </source>
</evidence>
<dbReference type="RefSeq" id="WP_105349693.1">
    <property type="nucleotide sequence ID" value="NZ_PUIA01000010.1"/>
</dbReference>
<evidence type="ECO:0000259" key="12">
    <source>
        <dbReference type="PROSITE" id="PS50106"/>
    </source>
</evidence>
<evidence type="ECO:0000256" key="1">
    <source>
        <dbReference type="ARBA" id="ARBA00001947"/>
    </source>
</evidence>
<evidence type="ECO:0000313" key="13">
    <source>
        <dbReference type="EMBL" id="PQO40786.1"/>
    </source>
</evidence>
<dbReference type="InterPro" id="IPR041489">
    <property type="entry name" value="PDZ_6"/>
</dbReference>
<accession>A0A2S8G8K5</accession>
<comment type="similarity">
    <text evidence="3">Belongs to the peptidase M50B family.</text>
</comment>